<evidence type="ECO:0000259" key="8">
    <source>
        <dbReference type="PROSITE" id="PS50850"/>
    </source>
</evidence>
<dbReference type="SUPFAM" id="SSF103473">
    <property type="entry name" value="MFS general substrate transporter"/>
    <property type="match status" value="1"/>
</dbReference>
<dbReference type="RefSeq" id="WP_317994965.1">
    <property type="nucleotide sequence ID" value="NZ_AP025523.1"/>
</dbReference>
<dbReference type="InterPro" id="IPR050171">
    <property type="entry name" value="MFS_Transporters"/>
</dbReference>
<keyword evidence="4 7" id="KW-0812">Transmembrane</keyword>
<comment type="subcellular location">
    <subcellularLocation>
        <location evidence="1">Cell membrane</location>
        <topology evidence="1">Multi-pass membrane protein</topology>
    </subcellularLocation>
</comment>
<feature type="transmembrane region" description="Helical" evidence="7">
    <location>
        <begin position="148"/>
        <end position="169"/>
    </location>
</feature>
<keyword evidence="10" id="KW-1185">Reference proteome</keyword>
<keyword evidence="6 7" id="KW-0472">Membrane</keyword>
<keyword evidence="3" id="KW-1003">Cell membrane</keyword>
<name>A0AAN1XXT3_UNVUL</name>
<keyword evidence="2" id="KW-0813">Transport</keyword>
<dbReference type="GO" id="GO:0022857">
    <property type="term" value="F:transmembrane transporter activity"/>
    <property type="evidence" value="ECO:0007669"/>
    <property type="project" value="InterPro"/>
</dbReference>
<feature type="transmembrane region" description="Helical" evidence="7">
    <location>
        <begin position="53"/>
        <end position="72"/>
    </location>
</feature>
<dbReference type="InterPro" id="IPR020846">
    <property type="entry name" value="MFS_dom"/>
</dbReference>
<dbReference type="GO" id="GO:0005886">
    <property type="term" value="C:plasma membrane"/>
    <property type="evidence" value="ECO:0007669"/>
    <property type="project" value="UniProtKB-SubCell"/>
</dbReference>
<evidence type="ECO:0000256" key="7">
    <source>
        <dbReference type="SAM" id="Phobius"/>
    </source>
</evidence>
<evidence type="ECO:0000256" key="4">
    <source>
        <dbReference type="ARBA" id="ARBA00022692"/>
    </source>
</evidence>
<dbReference type="Gene3D" id="1.20.1250.20">
    <property type="entry name" value="MFS general substrate transporter like domains"/>
    <property type="match status" value="2"/>
</dbReference>
<organism evidence="9 10">
    <name type="scientific">Vulcanimicrobium alpinum</name>
    <dbReference type="NCBI Taxonomy" id="3016050"/>
    <lineage>
        <taxon>Bacteria</taxon>
        <taxon>Bacillati</taxon>
        <taxon>Vulcanimicrobiota</taxon>
        <taxon>Vulcanimicrobiia</taxon>
        <taxon>Vulcanimicrobiales</taxon>
        <taxon>Vulcanimicrobiaceae</taxon>
        <taxon>Vulcanimicrobium</taxon>
    </lineage>
</organism>
<evidence type="ECO:0000256" key="3">
    <source>
        <dbReference type="ARBA" id="ARBA00022475"/>
    </source>
</evidence>
<sequence length="410" mass="42992">MPADGVRLGLAANARQFWLLVVVNAFVGAMVGMERDVLPLVGTRLFGLTSETAVLSFIVTFGITKALANLYAGHAADRVGRKPLLVAGWLIAIPVPFLLMFAPSWNGIVFANVLLGINQGLCWSMTVVMKIDLVGPRRRGLAMGLNEFAGYLAVGVAAYASGIIAAAYGLRPWPFALGIVSIAAALLISVCFVRETHGHARVEAAQRDACDARPSFGALFARVSWRDRTLSAISQAGLVNNLNDGLAWGLLPLHFAAAGLALERIALLAAVYPATWGLCQLATGALSDRMGRKGMIVGGMWSQAVAIALFLTPANFAAWFAAAVLLGVGTAMVYPTLLAAIGDVVDPLVRASSVGVYRLWRDSGYAFGALLAGAVAQTLGHNAAIAIVATITFLSGAIVAMRMRETCPSA</sequence>
<evidence type="ECO:0000256" key="6">
    <source>
        <dbReference type="ARBA" id="ARBA00023136"/>
    </source>
</evidence>
<proteinExistence type="predicted"/>
<dbReference type="PANTHER" id="PTHR23517:SF3">
    <property type="entry name" value="INTEGRAL MEMBRANE TRANSPORT PROTEIN"/>
    <property type="match status" value="1"/>
</dbReference>
<keyword evidence="5 7" id="KW-1133">Transmembrane helix</keyword>
<feature type="transmembrane region" description="Helical" evidence="7">
    <location>
        <begin position="294"/>
        <end position="311"/>
    </location>
</feature>
<dbReference type="Proteomes" id="UP001317532">
    <property type="component" value="Chromosome"/>
</dbReference>
<gene>
    <name evidence="9" type="ORF">WPS_26430</name>
</gene>
<feature type="transmembrane region" description="Helical" evidence="7">
    <location>
        <begin position="317"/>
        <end position="338"/>
    </location>
</feature>
<evidence type="ECO:0000256" key="2">
    <source>
        <dbReference type="ARBA" id="ARBA00022448"/>
    </source>
</evidence>
<dbReference type="InterPro" id="IPR005829">
    <property type="entry name" value="Sugar_transporter_CS"/>
</dbReference>
<reference evidence="9 10" key="1">
    <citation type="journal article" date="2022" name="ISME Commun">
        <title>Vulcanimicrobium alpinus gen. nov. sp. nov., the first cultivated representative of the candidate phylum 'Eremiobacterota', is a metabolically versatile aerobic anoxygenic phototroph.</title>
        <authorList>
            <person name="Yabe S."/>
            <person name="Muto K."/>
            <person name="Abe K."/>
            <person name="Yokota A."/>
            <person name="Staudigel H."/>
            <person name="Tebo B.M."/>
        </authorList>
    </citation>
    <scope>NUCLEOTIDE SEQUENCE [LARGE SCALE GENOMIC DNA]</scope>
    <source>
        <strain evidence="9 10">WC8-2</strain>
    </source>
</reference>
<evidence type="ECO:0000313" key="9">
    <source>
        <dbReference type="EMBL" id="BDE07367.1"/>
    </source>
</evidence>
<dbReference type="InterPro" id="IPR036259">
    <property type="entry name" value="MFS_trans_sf"/>
</dbReference>
<protein>
    <submittedName>
        <fullName evidence="9">MFS transporter</fullName>
    </submittedName>
</protein>
<dbReference type="PROSITE" id="PS00216">
    <property type="entry name" value="SUGAR_TRANSPORT_1"/>
    <property type="match status" value="1"/>
</dbReference>
<feature type="transmembrane region" description="Helical" evidence="7">
    <location>
        <begin position="17"/>
        <end position="33"/>
    </location>
</feature>
<feature type="transmembrane region" description="Helical" evidence="7">
    <location>
        <begin position="84"/>
        <end position="102"/>
    </location>
</feature>
<dbReference type="AlphaFoldDB" id="A0AAN1XXT3"/>
<dbReference type="EMBL" id="AP025523">
    <property type="protein sequence ID" value="BDE07367.1"/>
    <property type="molecule type" value="Genomic_DNA"/>
</dbReference>
<feature type="domain" description="Major facilitator superfamily (MFS) profile" evidence="8">
    <location>
        <begin position="17"/>
        <end position="407"/>
    </location>
</feature>
<dbReference type="Pfam" id="PF07690">
    <property type="entry name" value="MFS_1"/>
    <property type="match status" value="2"/>
</dbReference>
<evidence type="ECO:0000256" key="1">
    <source>
        <dbReference type="ARBA" id="ARBA00004651"/>
    </source>
</evidence>
<feature type="transmembrane region" description="Helical" evidence="7">
    <location>
        <begin position="175"/>
        <end position="193"/>
    </location>
</feature>
<dbReference type="KEGG" id="vab:WPS_26430"/>
<accession>A0AAN1XXT3</accession>
<feature type="transmembrane region" description="Helical" evidence="7">
    <location>
        <begin position="108"/>
        <end position="128"/>
    </location>
</feature>
<dbReference type="PANTHER" id="PTHR23517">
    <property type="entry name" value="RESISTANCE PROTEIN MDTM, PUTATIVE-RELATED-RELATED"/>
    <property type="match status" value="1"/>
</dbReference>
<evidence type="ECO:0000256" key="5">
    <source>
        <dbReference type="ARBA" id="ARBA00022989"/>
    </source>
</evidence>
<evidence type="ECO:0000313" key="10">
    <source>
        <dbReference type="Proteomes" id="UP001317532"/>
    </source>
</evidence>
<dbReference type="PROSITE" id="PS50850">
    <property type="entry name" value="MFS"/>
    <property type="match status" value="1"/>
</dbReference>
<feature type="transmembrane region" description="Helical" evidence="7">
    <location>
        <begin position="383"/>
        <end position="401"/>
    </location>
</feature>
<dbReference type="InterPro" id="IPR011701">
    <property type="entry name" value="MFS"/>
</dbReference>